<evidence type="ECO:0000313" key="5">
    <source>
        <dbReference type="EMBL" id="KAF9682360.1"/>
    </source>
</evidence>
<feature type="compositionally biased region" description="Basic and acidic residues" evidence="2">
    <location>
        <begin position="14"/>
        <end position="24"/>
    </location>
</feature>
<dbReference type="PANTHER" id="PTHR46248:SF12">
    <property type="entry name" value="TERNARY COMPLEX FACTOR MIP1 LEUCINE-ZIPPER PROTEIN"/>
    <property type="match status" value="1"/>
</dbReference>
<feature type="compositionally biased region" description="Polar residues" evidence="2">
    <location>
        <begin position="148"/>
        <end position="160"/>
    </location>
</feature>
<proteinExistence type="predicted"/>
<dbReference type="Pfam" id="PF04784">
    <property type="entry name" value="DUF547"/>
    <property type="match status" value="1"/>
</dbReference>
<evidence type="ECO:0000256" key="2">
    <source>
        <dbReference type="SAM" id="MobiDB-lite"/>
    </source>
</evidence>
<evidence type="ECO:0000256" key="1">
    <source>
        <dbReference type="SAM" id="Coils"/>
    </source>
</evidence>
<organism evidence="5 6">
    <name type="scientific">Salix dunnii</name>
    <dbReference type="NCBI Taxonomy" id="1413687"/>
    <lineage>
        <taxon>Eukaryota</taxon>
        <taxon>Viridiplantae</taxon>
        <taxon>Streptophyta</taxon>
        <taxon>Embryophyta</taxon>
        <taxon>Tracheophyta</taxon>
        <taxon>Spermatophyta</taxon>
        <taxon>Magnoliopsida</taxon>
        <taxon>eudicotyledons</taxon>
        <taxon>Gunneridae</taxon>
        <taxon>Pentapetalae</taxon>
        <taxon>rosids</taxon>
        <taxon>fabids</taxon>
        <taxon>Malpighiales</taxon>
        <taxon>Salicaceae</taxon>
        <taxon>Saliceae</taxon>
        <taxon>Salix</taxon>
    </lineage>
</organism>
<reference evidence="5 6" key="1">
    <citation type="submission" date="2020-10" db="EMBL/GenBank/DDBJ databases">
        <title>Plant Genome Project.</title>
        <authorList>
            <person name="Zhang R.-G."/>
        </authorList>
    </citation>
    <scope>NUCLEOTIDE SEQUENCE [LARGE SCALE GENOMIC DNA]</scope>
    <source>
        <strain evidence="5">FAFU-HL-1</strain>
        <tissue evidence="5">Leaf</tissue>
    </source>
</reference>
<dbReference type="OrthoDB" id="418495at2759"/>
<dbReference type="InterPro" id="IPR006869">
    <property type="entry name" value="DUF547"/>
</dbReference>
<feature type="domain" description="Ternary complex factor MIP1 leucine-zipper" evidence="4">
    <location>
        <begin position="36"/>
        <end position="117"/>
    </location>
</feature>
<feature type="compositionally biased region" description="Basic and acidic residues" evidence="2">
    <location>
        <begin position="284"/>
        <end position="295"/>
    </location>
</feature>
<protein>
    <recommendedName>
        <fullName evidence="7">Ternary complex factor MIP1 leucine-zipper domain-containing protein</fullName>
    </recommendedName>
</protein>
<sequence length="622" mass="69662">MNTRVRTALQAMKSNEKEKMETRGSRTVGAHKSAANRERKSALLQDVDRLKRKLKHEENVHRALERAFTRPLGALPRLPPCLPLYMLELLAEVALLEEEVVRLEEQVVNFRQGLYREAVYISSKKNVENSSDAIDNQPSTTRPKHTRSNSLSLKDTSSATLAVRPQPSLARCASSRRLFPSDPVIERSGQSSNRPENGGNHASGKPNSPSSLVDDGQGKENRACVNSAKVKQSPGKNLAKITTPVKRTPNKRESVEKSMDPSNSQLECRLVDQKRAQESSPACSDDRKSEDNIRPNKVTEDIVKCLSSIFLRMSTLKDKAVELGNFSSRAAFSSPVGDGGNEIQDPYGIISAEFKIRDTDPYKHLYTIEASSIDLNRTANALFLLQRLKLLLGKLASANLEGLTHQQKLAFWINTYNSCMMNAILENGIPETPEMVVALMQKCFAILLMLKKPELAKINVGGRLLNAIMIEHFILRLPYHLKFTCPKAAKNDEMKTGSIFRLDWSEPLVTFALCYGSASSPAVRVYTASQVEEELEAAKRDYLQATVGISRTNKLIIPKLLDWYLLDFAKDTESLLDWVCLQLPNELRTKAVKCLERRGRDPLSQLVQVTPYDFSFRLLLHG</sequence>
<dbReference type="Pfam" id="PF14389">
    <property type="entry name" value="Lzipper-MIP1"/>
    <property type="match status" value="1"/>
</dbReference>
<evidence type="ECO:0000259" key="4">
    <source>
        <dbReference type="Pfam" id="PF14389"/>
    </source>
</evidence>
<keyword evidence="1" id="KW-0175">Coiled coil</keyword>
<evidence type="ECO:0000259" key="3">
    <source>
        <dbReference type="Pfam" id="PF04784"/>
    </source>
</evidence>
<gene>
    <name evidence="5" type="ORF">SADUNF_Sadunf05G0100900</name>
</gene>
<feature type="coiled-coil region" evidence="1">
    <location>
        <begin position="40"/>
        <end position="113"/>
    </location>
</feature>
<dbReference type="InterPro" id="IPR025757">
    <property type="entry name" value="MIP1_Leuzipper"/>
</dbReference>
<dbReference type="PANTHER" id="PTHR46248">
    <property type="entry name" value="EXPRESSED PROTEIN"/>
    <property type="match status" value="1"/>
</dbReference>
<feature type="compositionally biased region" description="Basic and acidic residues" evidence="2">
    <location>
        <begin position="250"/>
        <end position="259"/>
    </location>
</feature>
<feature type="domain" description="DUF547" evidence="3">
    <location>
        <begin position="401"/>
        <end position="543"/>
    </location>
</feature>
<dbReference type="AlphaFoldDB" id="A0A835K7P7"/>
<evidence type="ECO:0008006" key="7">
    <source>
        <dbReference type="Google" id="ProtNLM"/>
    </source>
</evidence>
<dbReference type="EMBL" id="JADGMS010000005">
    <property type="protein sequence ID" value="KAF9682360.1"/>
    <property type="molecule type" value="Genomic_DNA"/>
</dbReference>
<accession>A0A835K7P7</accession>
<feature type="region of interest" description="Disordered" evidence="2">
    <location>
        <begin position="129"/>
        <end position="295"/>
    </location>
</feature>
<feature type="compositionally biased region" description="Polar residues" evidence="2">
    <location>
        <begin position="129"/>
        <end position="141"/>
    </location>
</feature>
<feature type="region of interest" description="Disordered" evidence="2">
    <location>
        <begin position="12"/>
        <end position="38"/>
    </location>
</feature>
<evidence type="ECO:0000313" key="6">
    <source>
        <dbReference type="Proteomes" id="UP000657918"/>
    </source>
</evidence>
<keyword evidence="6" id="KW-1185">Reference proteome</keyword>
<comment type="caution">
    <text evidence="5">The sequence shown here is derived from an EMBL/GenBank/DDBJ whole genome shotgun (WGS) entry which is preliminary data.</text>
</comment>
<name>A0A835K7P7_9ROSI</name>
<dbReference type="Proteomes" id="UP000657918">
    <property type="component" value="Unassembled WGS sequence"/>
</dbReference>